<dbReference type="InterPro" id="IPR040131">
    <property type="entry name" value="MnmG_N"/>
</dbReference>
<dbReference type="Proteomes" id="UP001162480">
    <property type="component" value="Chromosome 30"/>
</dbReference>
<dbReference type="PROSITE" id="PS51257">
    <property type="entry name" value="PROKAR_LIPOPROTEIN"/>
    <property type="match status" value="1"/>
</dbReference>
<evidence type="ECO:0000256" key="1">
    <source>
        <dbReference type="ARBA" id="ARBA00001974"/>
    </source>
</evidence>
<feature type="domain" description="MnmG N-terminal" evidence="2">
    <location>
        <begin position="6"/>
        <end position="53"/>
    </location>
</feature>
<evidence type="ECO:0000259" key="2">
    <source>
        <dbReference type="Pfam" id="PF01134"/>
    </source>
</evidence>
<dbReference type="AlphaFoldDB" id="A0AA36FMK6"/>
<dbReference type="Pfam" id="PF01134">
    <property type="entry name" value="GIDA"/>
    <property type="match status" value="1"/>
</dbReference>
<keyword evidence="4" id="KW-1185">Reference proteome</keyword>
<dbReference type="Gene3D" id="2.40.30.260">
    <property type="match status" value="1"/>
</dbReference>
<dbReference type="GO" id="GO:0030488">
    <property type="term" value="P:tRNA methylation"/>
    <property type="evidence" value="ECO:0007669"/>
    <property type="project" value="TreeGrafter"/>
</dbReference>
<accession>A0AA36FMK6</accession>
<dbReference type="PANTHER" id="PTHR11806">
    <property type="entry name" value="GLUCOSE INHIBITED DIVISION PROTEIN A"/>
    <property type="match status" value="1"/>
</dbReference>
<dbReference type="PANTHER" id="PTHR11806:SF0">
    <property type="entry name" value="PROTEIN MTO1 HOMOLOG, MITOCHONDRIAL"/>
    <property type="match status" value="1"/>
</dbReference>
<dbReference type="EMBL" id="OX597843">
    <property type="protein sequence ID" value="CAI9744485.1"/>
    <property type="molecule type" value="Genomic_DNA"/>
</dbReference>
<organism evidence="3 4">
    <name type="scientific">Octopus vulgaris</name>
    <name type="common">Common octopus</name>
    <dbReference type="NCBI Taxonomy" id="6645"/>
    <lineage>
        <taxon>Eukaryota</taxon>
        <taxon>Metazoa</taxon>
        <taxon>Spiralia</taxon>
        <taxon>Lophotrochozoa</taxon>
        <taxon>Mollusca</taxon>
        <taxon>Cephalopoda</taxon>
        <taxon>Coleoidea</taxon>
        <taxon>Octopodiformes</taxon>
        <taxon>Octopoda</taxon>
        <taxon>Incirrata</taxon>
        <taxon>Octopodidae</taxon>
        <taxon>Octopus</taxon>
    </lineage>
</organism>
<gene>
    <name evidence="3" type="ORF">OCTVUL_1B014804</name>
</gene>
<sequence>MRFGPKSHPVWLEPEGLDSTIIYPSGISCTMPEIFQLELARTIPGLENCEIVQADDRMMALSKEERIPDRMMNLSKEERIEARSGRRWAQCPRLRDNSERYGDQSLALGAVGLNVRGYETTVSATATRARSGRRWAQCPRLRDNSERYGDQSSLWAPLGSMSAATRQQ</sequence>
<reference evidence="3" key="1">
    <citation type="submission" date="2023-08" db="EMBL/GenBank/DDBJ databases">
        <authorList>
            <person name="Alioto T."/>
            <person name="Alioto T."/>
            <person name="Gomez Garrido J."/>
        </authorList>
    </citation>
    <scope>NUCLEOTIDE SEQUENCE</scope>
</reference>
<dbReference type="GO" id="GO:0002098">
    <property type="term" value="P:tRNA wobble uridine modification"/>
    <property type="evidence" value="ECO:0007669"/>
    <property type="project" value="TreeGrafter"/>
</dbReference>
<comment type="cofactor">
    <cofactor evidence="1">
        <name>FAD</name>
        <dbReference type="ChEBI" id="CHEBI:57692"/>
    </cofactor>
</comment>
<evidence type="ECO:0000313" key="3">
    <source>
        <dbReference type="EMBL" id="CAI9744485.1"/>
    </source>
</evidence>
<dbReference type="GO" id="GO:0050660">
    <property type="term" value="F:flavin adenine dinucleotide binding"/>
    <property type="evidence" value="ECO:0007669"/>
    <property type="project" value="InterPro"/>
</dbReference>
<dbReference type="InterPro" id="IPR002218">
    <property type="entry name" value="MnmG-rel"/>
</dbReference>
<name>A0AA36FMK6_OCTVU</name>
<proteinExistence type="predicted"/>
<evidence type="ECO:0000313" key="4">
    <source>
        <dbReference type="Proteomes" id="UP001162480"/>
    </source>
</evidence>
<protein>
    <submittedName>
        <fullName evidence="3">Protein MTO1 homolog, mitochondrial</fullName>
    </submittedName>
</protein>